<accession>A0A1H0B992</accession>
<dbReference type="RefSeq" id="WP_074610611.1">
    <property type="nucleotide sequence ID" value="NZ_FNGY01000007.1"/>
</dbReference>
<dbReference type="EMBL" id="FNGY01000007">
    <property type="protein sequence ID" value="SDN42200.1"/>
    <property type="molecule type" value="Genomic_DNA"/>
</dbReference>
<reference evidence="2" key="1">
    <citation type="submission" date="2016-10" db="EMBL/GenBank/DDBJ databases">
        <authorList>
            <person name="Varghese N."/>
            <person name="Submissions S."/>
        </authorList>
    </citation>
    <scope>NUCLEOTIDE SEQUENCE [LARGE SCALE GENOMIC DNA]</scope>
    <source>
        <strain evidence="2">DSM 19110</strain>
    </source>
</reference>
<proteinExistence type="predicted"/>
<keyword evidence="2" id="KW-1185">Reference proteome</keyword>
<dbReference type="AlphaFoldDB" id="A0A1H0B992"/>
<dbReference type="Proteomes" id="UP000183200">
    <property type="component" value="Unassembled WGS sequence"/>
</dbReference>
<organism evidence="1 2">
    <name type="scientific">Pedobacter steynii</name>
    <dbReference type="NCBI Taxonomy" id="430522"/>
    <lineage>
        <taxon>Bacteria</taxon>
        <taxon>Pseudomonadati</taxon>
        <taxon>Bacteroidota</taxon>
        <taxon>Sphingobacteriia</taxon>
        <taxon>Sphingobacteriales</taxon>
        <taxon>Sphingobacteriaceae</taxon>
        <taxon>Pedobacter</taxon>
    </lineage>
</organism>
<evidence type="ECO:0000313" key="2">
    <source>
        <dbReference type="Proteomes" id="UP000183200"/>
    </source>
</evidence>
<gene>
    <name evidence="1" type="ORF">SAMN05421820_107344</name>
</gene>
<dbReference type="OrthoDB" id="680708at2"/>
<evidence type="ECO:0000313" key="1">
    <source>
        <dbReference type="EMBL" id="SDN42200.1"/>
    </source>
</evidence>
<protein>
    <submittedName>
        <fullName evidence="1">Uncharacterized protein</fullName>
    </submittedName>
</protein>
<name>A0A1H0B992_9SPHI</name>
<sequence length="276" mass="31681">MATFKGKFLIGSIGNLTFKKNRKGQVLQRKPGKGSVKQTTATKKAALVFGKASQFAYCIRNGFRQLTESNYDGQMINRLNKENFAILKQCYQSETESYEFKSDSFKRLNHFDFNSSSPLKDSLWVVPSVQLQRQELLIRLPEFEIPDDFKFPAYSDSCDLKLRIHLLSIKMSAQQHIILDTLQISYDQKVVPAREWKLEIPDGCICLTGMALHYYRSQDNLTIQINRKEFNPAVILNATVSKGEFNLPLNPDWQDSGLSFQPEIKEEDILDDPPNQ</sequence>